<dbReference type="InterPro" id="IPR049176">
    <property type="entry name" value="COG5_N"/>
</dbReference>
<dbReference type="Proteomes" id="UP000242287">
    <property type="component" value="Unassembled WGS sequence"/>
</dbReference>
<evidence type="ECO:0000256" key="1">
    <source>
        <dbReference type="ARBA" id="ARBA00004395"/>
    </source>
</evidence>
<evidence type="ECO:0000313" key="8">
    <source>
        <dbReference type="Proteomes" id="UP000242287"/>
    </source>
</evidence>
<evidence type="ECO:0000256" key="3">
    <source>
        <dbReference type="ARBA" id="ARBA00023034"/>
    </source>
</evidence>
<keyword evidence="4" id="KW-0472">Membrane</keyword>
<keyword evidence="3" id="KW-0333">Golgi apparatus</keyword>
<dbReference type="Pfam" id="PF10392">
    <property type="entry name" value="COG5_N"/>
    <property type="match status" value="1"/>
</dbReference>
<feature type="domain" description="Conserved oligomeric Golgi complex subunit 5 helical" evidence="6">
    <location>
        <begin position="245"/>
        <end position="459"/>
    </location>
</feature>
<dbReference type="PANTHER" id="PTHR13228:SF3">
    <property type="entry name" value="CONSERVED OLIGOMERIC GOLGI COMPLEX SUBUNIT 5"/>
    <property type="match status" value="1"/>
</dbReference>
<dbReference type="GO" id="GO:0006891">
    <property type="term" value="P:intra-Golgi vesicle-mediated transport"/>
    <property type="evidence" value="ECO:0007669"/>
    <property type="project" value="InterPro"/>
</dbReference>
<evidence type="ECO:0000256" key="2">
    <source>
        <dbReference type="ARBA" id="ARBA00020974"/>
    </source>
</evidence>
<dbReference type="InterPro" id="IPR019465">
    <property type="entry name" value="Cog5"/>
</dbReference>
<sequence length="871" mass="97617">MSFSFPPEFSTFTALDFNPSDYANAILSGEPYPTPADTKPDHVLSKFNLDPPAREDLSEAISKLTYNIDDVTKQIKYLVAQHHEDLLSQAASSNELSGSLTSIRANIDELDNSLEKLQSRVHKPYHSLQSHVARLQYLQQASDILRRTSRFVTLARRLQIQITELEDERPITEYHKPQEQNASKHAVLDVNQELRDDRERVLAKAARSLAELATCLDEPLVQPTVEVVLSEHSGQHGAKLDQTTLRSVRAVTNHIPFIEESRTKVIGEMENLLYSGLTSRDSAALASSLQIAYNLRILPELVQDLVSDLTKGLDDIVHNAFDVSKLSKDALTKDTGYISQTSSTYKSRIRTEPTNVTAAQWASTLWGKLEIMLEGLTECCTKVYLLEKVLTIKRDVVTQTFFLEEAMKSLDNQPSRIFWTAMARTLEKHIRDTVKSSTFLQQTLGSGYPKLIRLFHAFFTKIAPHSDTMYTQTTQSPETVLIINALSNLESLYLSRSTLKMNEAISQAFSGGFRSPPSATEGLNLARVIANELDAGKFDPLLARSLAKNVLPIVNSVLMRIDALMIRDRSAFTLTGTAASSQLISNAQLTTCLYQCWSMLERLKTEQSDAVLKIIQPSLQEMRKSCDNLLEPIQTSIRREISAIISKLHRINLGKTADIGTSLTSASFYIRDLAEKLTFIKTEVLSKVVSIAQFTVKTFLLHASIAKPLSESGKLQLANDMTELEFALNAFLADSSQGRHNGGVESIGDEYTALRAMRYSRTSYSRIITEKEIRPLLFLDNEQLKSEALTNGLRPVLVLHHILVRSTVPLPHALHGWQEAEYVRWLDEHSEEEALALIEGGLDHWEKVSEGEDREGKMYADLARTVLRESV</sequence>
<dbReference type="GO" id="GO:0000139">
    <property type="term" value="C:Golgi membrane"/>
    <property type="evidence" value="ECO:0007669"/>
    <property type="project" value="UniProtKB-SubCell"/>
</dbReference>
<evidence type="ECO:0000256" key="4">
    <source>
        <dbReference type="ARBA" id="ARBA00023136"/>
    </source>
</evidence>
<protein>
    <recommendedName>
        <fullName evidence="2">Conserved oligomeric Golgi complex subunit 5</fullName>
    </recommendedName>
</protein>
<proteinExistence type="predicted"/>
<evidence type="ECO:0000313" key="7">
    <source>
        <dbReference type="EMBL" id="PFH52012.1"/>
    </source>
</evidence>
<reference evidence="7 8" key="1">
    <citation type="submission" date="2014-02" db="EMBL/GenBank/DDBJ databases">
        <title>Transposable element dynamics among asymbiotic and ectomycorrhizal Amanita fungi.</title>
        <authorList>
            <consortium name="DOE Joint Genome Institute"/>
            <person name="Hess J."/>
            <person name="Skrede I."/>
            <person name="Wolfe B."/>
            <person name="LaButti K."/>
            <person name="Ohm R.A."/>
            <person name="Grigoriev I.V."/>
            <person name="Pringle A."/>
        </authorList>
    </citation>
    <scope>NUCLEOTIDE SEQUENCE [LARGE SCALE GENOMIC DNA]</scope>
    <source>
        <strain evidence="7 8">SKay4041</strain>
    </source>
</reference>
<evidence type="ECO:0000259" key="6">
    <source>
        <dbReference type="Pfam" id="PF20649"/>
    </source>
</evidence>
<dbReference type="GO" id="GO:0017119">
    <property type="term" value="C:Golgi transport complex"/>
    <property type="evidence" value="ECO:0007669"/>
    <property type="project" value="InterPro"/>
</dbReference>
<accession>A0A2A9NWD4</accession>
<comment type="subcellular location">
    <subcellularLocation>
        <location evidence="1">Golgi apparatus membrane</location>
        <topology evidence="1">Peripheral membrane protein</topology>
    </subcellularLocation>
</comment>
<name>A0A2A9NWD4_9AGAR</name>
<keyword evidence="8" id="KW-1185">Reference proteome</keyword>
<dbReference type="AlphaFoldDB" id="A0A2A9NWD4"/>
<dbReference type="STRING" id="703135.A0A2A9NWD4"/>
<dbReference type="InterPro" id="IPR048485">
    <property type="entry name" value="COG5_helical"/>
</dbReference>
<dbReference type="Pfam" id="PF20649">
    <property type="entry name" value="COG5_C"/>
    <property type="match status" value="1"/>
</dbReference>
<gene>
    <name evidence="7" type="ORF">AMATHDRAFT_2501</name>
</gene>
<organism evidence="7 8">
    <name type="scientific">Amanita thiersii Skay4041</name>
    <dbReference type="NCBI Taxonomy" id="703135"/>
    <lineage>
        <taxon>Eukaryota</taxon>
        <taxon>Fungi</taxon>
        <taxon>Dikarya</taxon>
        <taxon>Basidiomycota</taxon>
        <taxon>Agaricomycotina</taxon>
        <taxon>Agaricomycetes</taxon>
        <taxon>Agaricomycetidae</taxon>
        <taxon>Agaricales</taxon>
        <taxon>Pluteineae</taxon>
        <taxon>Amanitaceae</taxon>
        <taxon>Amanita</taxon>
    </lineage>
</organism>
<dbReference type="EMBL" id="KZ301982">
    <property type="protein sequence ID" value="PFH52012.1"/>
    <property type="molecule type" value="Genomic_DNA"/>
</dbReference>
<evidence type="ECO:0000259" key="5">
    <source>
        <dbReference type="Pfam" id="PF10392"/>
    </source>
</evidence>
<dbReference type="PANTHER" id="PTHR13228">
    <property type="entry name" value="CONSERVED OLIGOMERIC GOLGI COMPLEX COMPONENT 5"/>
    <property type="match status" value="1"/>
</dbReference>
<dbReference type="OrthoDB" id="18786at2759"/>
<feature type="domain" description="Conserved oligomeric Golgi complex subunit 5 N-terminal" evidence="5">
    <location>
        <begin position="12"/>
        <end position="158"/>
    </location>
</feature>